<dbReference type="InterPro" id="IPR052815">
    <property type="entry name" value="PDCD2-like_regulator"/>
</dbReference>
<dbReference type="GO" id="GO:0005737">
    <property type="term" value="C:cytoplasm"/>
    <property type="evidence" value="ECO:0007669"/>
    <property type="project" value="InterPro"/>
</dbReference>
<protein>
    <recommendedName>
        <fullName evidence="1">Programmed cell death protein 2 C-terminal domain-containing protein</fullName>
    </recommendedName>
</protein>
<reference evidence="2" key="1">
    <citation type="submission" date="2019-08" db="EMBL/GenBank/DDBJ databases">
        <title>The genome of the North American firefly Photinus pyralis.</title>
        <authorList>
            <consortium name="Photinus pyralis genome working group"/>
            <person name="Fallon T.R."/>
            <person name="Sander Lower S.E."/>
            <person name="Weng J.-K."/>
        </authorList>
    </citation>
    <scope>NUCLEOTIDE SEQUENCE</scope>
    <source>
        <strain evidence="2">TRF0915ILg1</strain>
        <tissue evidence="2">Whole body</tissue>
    </source>
</reference>
<proteinExistence type="predicted"/>
<comment type="caution">
    <text evidence="2">The sequence shown here is derived from an EMBL/GenBank/DDBJ whole genome shotgun (WGS) entry which is preliminary data.</text>
</comment>
<name>A0A8K0GKE4_IGNLU</name>
<dbReference type="InterPro" id="IPR007320">
    <property type="entry name" value="PDCD2_C"/>
</dbReference>
<dbReference type="PANTHER" id="PTHR46421:SF1">
    <property type="entry name" value="PROGRAMMED CELL DEATH PROTEIN 2-LIKE"/>
    <property type="match status" value="1"/>
</dbReference>
<dbReference type="GO" id="GO:0006915">
    <property type="term" value="P:apoptotic process"/>
    <property type="evidence" value="ECO:0007669"/>
    <property type="project" value="TreeGrafter"/>
</dbReference>
<dbReference type="PANTHER" id="PTHR46421">
    <property type="entry name" value="PROGRAMMED CELL DEATH PROTEIN 2-LIKE"/>
    <property type="match status" value="1"/>
</dbReference>
<gene>
    <name evidence="2" type="ORF">ILUMI_05104</name>
</gene>
<dbReference type="OrthoDB" id="366284at2759"/>
<dbReference type="EMBL" id="VTPC01001891">
    <property type="protein sequence ID" value="KAF2901048.1"/>
    <property type="molecule type" value="Genomic_DNA"/>
</dbReference>
<dbReference type="Proteomes" id="UP000801492">
    <property type="component" value="Unassembled WGS sequence"/>
</dbReference>
<evidence type="ECO:0000313" key="2">
    <source>
        <dbReference type="EMBL" id="KAF2901048.1"/>
    </source>
</evidence>
<keyword evidence="3" id="KW-1185">Reference proteome</keyword>
<organism evidence="2 3">
    <name type="scientific">Ignelater luminosus</name>
    <name type="common">Cucubano</name>
    <name type="synonym">Pyrophorus luminosus</name>
    <dbReference type="NCBI Taxonomy" id="2038154"/>
    <lineage>
        <taxon>Eukaryota</taxon>
        <taxon>Metazoa</taxon>
        <taxon>Ecdysozoa</taxon>
        <taxon>Arthropoda</taxon>
        <taxon>Hexapoda</taxon>
        <taxon>Insecta</taxon>
        <taxon>Pterygota</taxon>
        <taxon>Neoptera</taxon>
        <taxon>Endopterygota</taxon>
        <taxon>Coleoptera</taxon>
        <taxon>Polyphaga</taxon>
        <taxon>Elateriformia</taxon>
        <taxon>Elateroidea</taxon>
        <taxon>Elateridae</taxon>
        <taxon>Agrypninae</taxon>
        <taxon>Pyrophorini</taxon>
        <taxon>Ignelater</taxon>
    </lineage>
</organism>
<dbReference type="Pfam" id="PF04194">
    <property type="entry name" value="PDCD2_C"/>
    <property type="match status" value="1"/>
</dbReference>
<feature type="domain" description="Programmed cell death protein 2 C-terminal" evidence="1">
    <location>
        <begin position="318"/>
        <end position="420"/>
    </location>
</feature>
<evidence type="ECO:0000259" key="1">
    <source>
        <dbReference type="Pfam" id="PF04194"/>
    </source>
</evidence>
<accession>A0A8K0GKE4</accession>
<evidence type="ECO:0000313" key="3">
    <source>
        <dbReference type="Proteomes" id="UP000801492"/>
    </source>
</evidence>
<sequence>MAYNFTKVWLGFEDEFITEKHRSSVNFTTNKIGGKPDWPSNKHFENPTCNLCQLPRPLVLQIYAPLDNSPYHRTLYLFACVNPNCWNHSESWTCIRIQTLEQTVESIEPSSIQTRTSINQEWCQGADDWDDNNANINEENGNVVSNVERISDEDDESCSIEEAIRMGLGNLTVDDRNANMGMVAEAQGGAVGRLHSPRATAEIEEGNEGEVISIDTPTLPQHNLAALLQEVTPLPQDLCHYKTPSDIDKFSALEFVSYFVSVWEETDSTSNTIDRHVKELLLEYQQKNEEITNEDIDLGACSGPGEENYEKSAPAHGDKMFHYFLTKLQKNPGQVLRYSREGAPPLLLYPINELSKKCEYCDGEMIFEFQVLPTLIPKLRLTCDGKDGARLEYGTVLIFTCRRSCWTPDANLRKETIILQTEKY</sequence>
<dbReference type="AlphaFoldDB" id="A0A8K0GKE4"/>